<protein>
    <submittedName>
        <fullName evidence="2">Uncharacterized protein</fullName>
    </submittedName>
</protein>
<dbReference type="AlphaFoldDB" id="A0A7S1VUJ5"/>
<evidence type="ECO:0000256" key="1">
    <source>
        <dbReference type="SAM" id="MobiDB-lite"/>
    </source>
</evidence>
<feature type="region of interest" description="Disordered" evidence="1">
    <location>
        <begin position="1"/>
        <end position="20"/>
    </location>
</feature>
<dbReference type="EMBL" id="HBGK01051973">
    <property type="protein sequence ID" value="CAD9311619.1"/>
    <property type="molecule type" value="Transcribed_RNA"/>
</dbReference>
<feature type="region of interest" description="Disordered" evidence="1">
    <location>
        <begin position="114"/>
        <end position="137"/>
    </location>
</feature>
<gene>
    <name evidence="2" type="ORF">GOCE00092_LOCUS27357</name>
</gene>
<reference evidence="2" key="1">
    <citation type="submission" date="2021-01" db="EMBL/GenBank/DDBJ databases">
        <authorList>
            <person name="Corre E."/>
            <person name="Pelletier E."/>
            <person name="Niang G."/>
            <person name="Scheremetjew M."/>
            <person name="Finn R."/>
            <person name="Kale V."/>
            <person name="Holt S."/>
            <person name="Cochrane G."/>
            <person name="Meng A."/>
            <person name="Brown T."/>
            <person name="Cohen L."/>
        </authorList>
    </citation>
    <scope>NUCLEOTIDE SEQUENCE</scope>
    <source>
        <strain evidence="2">CCMP 410</strain>
    </source>
</reference>
<proteinExistence type="predicted"/>
<organism evidence="2">
    <name type="scientific">Grammatophora oceanica</name>
    <dbReference type="NCBI Taxonomy" id="210454"/>
    <lineage>
        <taxon>Eukaryota</taxon>
        <taxon>Sar</taxon>
        <taxon>Stramenopiles</taxon>
        <taxon>Ochrophyta</taxon>
        <taxon>Bacillariophyta</taxon>
        <taxon>Fragilariophyceae</taxon>
        <taxon>Fragilariophycidae</taxon>
        <taxon>Rhabdonematales</taxon>
        <taxon>Grammatophoraceae</taxon>
        <taxon>Grammatophora</taxon>
    </lineage>
</organism>
<accession>A0A7S1VUJ5</accession>
<name>A0A7S1VUJ5_9STRA</name>
<sequence>MPSVAPSVVEDEGGSMSPSTTYMPTATAAPSFSPCYVCDDDPNQIMLKPEVVIPDGDVQCGVLYQAGLFGFFNETECGFIQIFVGPCECAPMMEEPMMPSASPSAMMTMMPSASPSVMTTEEPPTTSPTSASGGTTALPTTTIHQVMNIGVMMMAMLWIVA</sequence>
<evidence type="ECO:0000313" key="2">
    <source>
        <dbReference type="EMBL" id="CAD9311619.1"/>
    </source>
</evidence>